<dbReference type="AlphaFoldDB" id="A0A4R4Z4J0"/>
<name>A0A4R4Z4J0_9ACTN</name>
<dbReference type="RefSeq" id="WP_132610235.1">
    <property type="nucleotide sequence ID" value="NZ_SMKQ01000014.1"/>
</dbReference>
<evidence type="ECO:0000313" key="1">
    <source>
        <dbReference type="EMBL" id="TDD52985.1"/>
    </source>
</evidence>
<accession>A0A4R4Z4J0</accession>
<keyword evidence="2" id="KW-1185">Reference proteome</keyword>
<sequence length="60" mass="5990">MRITVLGATGGCRTAVDLDVRGGHTTARADLAHCVPVLVGDSSAVRSVVSVASDAGLLDV</sequence>
<comment type="caution">
    <text evidence="1">The sequence shown here is derived from an EMBL/GenBank/DDBJ whole genome shotgun (WGS) entry which is preliminary data.</text>
</comment>
<proteinExistence type="predicted"/>
<organism evidence="1 2">
    <name type="scientific">Nonomuraea terrae</name>
    <dbReference type="NCBI Taxonomy" id="2530383"/>
    <lineage>
        <taxon>Bacteria</taxon>
        <taxon>Bacillati</taxon>
        <taxon>Actinomycetota</taxon>
        <taxon>Actinomycetes</taxon>
        <taxon>Streptosporangiales</taxon>
        <taxon>Streptosporangiaceae</taxon>
        <taxon>Nonomuraea</taxon>
    </lineage>
</organism>
<dbReference type="EMBL" id="SMKQ01000014">
    <property type="protein sequence ID" value="TDD52985.1"/>
    <property type="molecule type" value="Genomic_DNA"/>
</dbReference>
<reference evidence="1 2" key="1">
    <citation type="submission" date="2019-03" db="EMBL/GenBank/DDBJ databases">
        <title>Draft genome sequences of novel Actinobacteria.</title>
        <authorList>
            <person name="Sahin N."/>
            <person name="Ay H."/>
            <person name="Saygin H."/>
        </authorList>
    </citation>
    <scope>NUCLEOTIDE SEQUENCE [LARGE SCALE GENOMIC DNA]</scope>
    <source>
        <strain evidence="1 2">CH32</strain>
    </source>
</reference>
<dbReference type="Proteomes" id="UP000295302">
    <property type="component" value="Unassembled WGS sequence"/>
</dbReference>
<protein>
    <submittedName>
        <fullName evidence="1">Uncharacterized protein</fullName>
    </submittedName>
</protein>
<dbReference type="OrthoDB" id="3763081at2"/>
<evidence type="ECO:0000313" key="2">
    <source>
        <dbReference type="Proteomes" id="UP000295302"/>
    </source>
</evidence>
<gene>
    <name evidence="1" type="ORF">E1286_07970</name>
</gene>